<evidence type="ECO:0000313" key="1">
    <source>
        <dbReference type="EMBL" id="ABK21743.1"/>
    </source>
</evidence>
<sequence>MIMVSLRTWIRMFQRIFSFTPSVQVCHHQSESHSQREIGPMLALAVDLLYQYLLLGDICLEGLLLLLEDV</sequence>
<dbReference type="AlphaFoldDB" id="A9NM82"/>
<name>A9NM82_PICSI</name>
<reference evidence="1" key="1">
    <citation type="journal article" date="2008" name="BMC Genomics">
        <title>A conifer genomics resource of 200,000 spruce (Picea spp.) ESTs and 6,464 high-quality, sequence-finished full-length cDNAs for Sitka spruce (Picea sitchensis).</title>
        <authorList>
            <person name="Ralph S.G."/>
            <person name="Chun H.J."/>
            <person name="Kolosova N."/>
            <person name="Cooper D."/>
            <person name="Oddy C."/>
            <person name="Ritland C.E."/>
            <person name="Kirkpatrick R."/>
            <person name="Moore R."/>
            <person name="Barber S."/>
            <person name="Holt R.A."/>
            <person name="Jones S.J."/>
            <person name="Marra M.A."/>
            <person name="Douglas C.J."/>
            <person name="Ritland K."/>
            <person name="Bohlmann J."/>
        </authorList>
    </citation>
    <scope>NUCLEOTIDE SEQUENCE</scope>
    <source>
        <tissue evidence="1">Bark</tissue>
    </source>
</reference>
<accession>A9NM82</accession>
<organism evidence="1">
    <name type="scientific">Picea sitchensis</name>
    <name type="common">Sitka spruce</name>
    <name type="synonym">Pinus sitchensis</name>
    <dbReference type="NCBI Taxonomy" id="3332"/>
    <lineage>
        <taxon>Eukaryota</taxon>
        <taxon>Viridiplantae</taxon>
        <taxon>Streptophyta</taxon>
        <taxon>Embryophyta</taxon>
        <taxon>Tracheophyta</taxon>
        <taxon>Spermatophyta</taxon>
        <taxon>Pinopsida</taxon>
        <taxon>Pinidae</taxon>
        <taxon>Conifers I</taxon>
        <taxon>Pinales</taxon>
        <taxon>Pinaceae</taxon>
        <taxon>Picea</taxon>
    </lineage>
</organism>
<dbReference type="EMBL" id="EF082381">
    <property type="protein sequence ID" value="ABK21743.1"/>
    <property type="molecule type" value="mRNA"/>
</dbReference>
<proteinExistence type="evidence at transcript level"/>
<protein>
    <submittedName>
        <fullName evidence="1">Uncharacterized protein</fullName>
    </submittedName>
</protein>